<evidence type="ECO:0000313" key="1">
    <source>
        <dbReference type="EMBL" id="TWU10340.1"/>
    </source>
</evidence>
<accession>A0A5C6BEK2</accession>
<sequence>MRYMKLIFAVTLTIVCAIAIVNRSPTKAIADEIADVDKVFPVSHRLNDLPVWNQDGKTFNPMILMAYLKASADTAGWGKTSTMAPYPPEKPSVLVISTTSADHDLIADALKRLRDSMVQTDVE</sequence>
<gene>
    <name evidence="1" type="ORF">Pla52o_57140</name>
</gene>
<keyword evidence="2" id="KW-1185">Reference proteome</keyword>
<proteinExistence type="predicted"/>
<reference evidence="1 2" key="1">
    <citation type="submission" date="2019-02" db="EMBL/GenBank/DDBJ databases">
        <title>Deep-cultivation of Planctomycetes and their phenomic and genomic characterization uncovers novel biology.</title>
        <authorList>
            <person name="Wiegand S."/>
            <person name="Jogler M."/>
            <person name="Boedeker C."/>
            <person name="Pinto D."/>
            <person name="Vollmers J."/>
            <person name="Rivas-Marin E."/>
            <person name="Kohn T."/>
            <person name="Peeters S.H."/>
            <person name="Heuer A."/>
            <person name="Rast P."/>
            <person name="Oberbeckmann S."/>
            <person name="Bunk B."/>
            <person name="Jeske O."/>
            <person name="Meyerdierks A."/>
            <person name="Storesund J.E."/>
            <person name="Kallscheuer N."/>
            <person name="Luecker S."/>
            <person name="Lage O.M."/>
            <person name="Pohl T."/>
            <person name="Merkel B.J."/>
            <person name="Hornburger P."/>
            <person name="Mueller R.-W."/>
            <person name="Bruemmer F."/>
            <person name="Labrenz M."/>
            <person name="Spormann A.M."/>
            <person name="Op Den Camp H."/>
            <person name="Overmann J."/>
            <person name="Amann R."/>
            <person name="Jetten M.S.M."/>
            <person name="Mascher T."/>
            <person name="Medema M.H."/>
            <person name="Devos D.P."/>
            <person name="Kaster A.-K."/>
            <person name="Ovreas L."/>
            <person name="Rohde M."/>
            <person name="Galperin M.Y."/>
            <person name="Jogler C."/>
        </authorList>
    </citation>
    <scope>NUCLEOTIDE SEQUENCE [LARGE SCALE GENOMIC DNA]</scope>
    <source>
        <strain evidence="1 2">Pla52o</strain>
    </source>
</reference>
<dbReference type="Proteomes" id="UP000316304">
    <property type="component" value="Unassembled WGS sequence"/>
</dbReference>
<organism evidence="1 2">
    <name type="scientific">Novipirellula galeiformis</name>
    <dbReference type="NCBI Taxonomy" id="2528004"/>
    <lineage>
        <taxon>Bacteria</taxon>
        <taxon>Pseudomonadati</taxon>
        <taxon>Planctomycetota</taxon>
        <taxon>Planctomycetia</taxon>
        <taxon>Pirellulales</taxon>
        <taxon>Pirellulaceae</taxon>
        <taxon>Novipirellula</taxon>
    </lineage>
</organism>
<dbReference type="AlphaFoldDB" id="A0A5C6BEK2"/>
<evidence type="ECO:0000313" key="2">
    <source>
        <dbReference type="Proteomes" id="UP000316304"/>
    </source>
</evidence>
<dbReference type="OrthoDB" id="288519at2"/>
<comment type="caution">
    <text evidence="1">The sequence shown here is derived from an EMBL/GenBank/DDBJ whole genome shotgun (WGS) entry which is preliminary data.</text>
</comment>
<name>A0A5C6BEK2_9BACT</name>
<dbReference type="EMBL" id="SJPT01000019">
    <property type="protein sequence ID" value="TWU10340.1"/>
    <property type="molecule type" value="Genomic_DNA"/>
</dbReference>
<protein>
    <submittedName>
        <fullName evidence="1">Uncharacterized protein</fullName>
    </submittedName>
</protein>
<dbReference type="RefSeq" id="WP_146597574.1">
    <property type="nucleotide sequence ID" value="NZ_SJPT01000019.1"/>
</dbReference>